<accession>A0A3P8YC23</accession>
<sequence>MCSTFHMSTRVLTAAVHDSGWRLLPGFNQLRSGRVERERAKSSWADGLTSGISDLHMTRTDKRMIQKKPSQLQMKATTVDSTPIPTTSISKKQQGRQKHKPSISSVKYNDDHTFQLKKERREKREGSRSREEQSRRERRGQQHKTGGLSTGRSKGWHPGQETGQLGVQGEAEGEVGKRGGVELSVGDEDVDTDLSDSERLPTSSLSSFPPPLNLRPEILDSQHLQPDHTCSRLTYPDFLPPPFNSWSLQQLALFLHPEERHTHRSRAAGLQLDRYLDRLLQMELLQILSIQEESGNVSPVPTSRCSSHSEAHSRHSRLSSPKCILQCQRAFPLALLSSLSPSARLSDSLVPPGTGTFHSHTRHIFPPASHHGPSRLSPLLERLDRVSLPKRSCSESRVRSIEKILAVERQRCVSPSRGTGHLKRMQAFGNIRNAASPVRRHRASSAVRDPSLGSGSGTGSDAWETARGRTGSGLTQALSGPSSGVRTRRSESERRRAFGEVAGTEAGSGIGLGVEAWGRAMERAVFGTRTVRGLHWTGSGSRTGSWAWTGSRSEPGKRLGCEGAGEKVRKKVGNRGGAKERG</sequence>
<evidence type="ECO:0000313" key="2">
    <source>
        <dbReference type="Ensembl" id="ENSELUP00000014198.3"/>
    </source>
</evidence>
<feature type="compositionally biased region" description="Acidic residues" evidence="1">
    <location>
        <begin position="185"/>
        <end position="195"/>
    </location>
</feature>
<dbReference type="InterPro" id="IPR029266">
    <property type="entry name" value="FAM217"/>
</dbReference>
<dbReference type="Ensembl" id="ENSELUT00000022925.3">
    <property type="protein sequence ID" value="ENSELUP00000014198.3"/>
    <property type="gene ID" value="ENSELUG00000014252.3"/>
</dbReference>
<reference evidence="3" key="1">
    <citation type="journal article" date="2014" name="PLoS ONE">
        <title>The genome and linkage map of the northern pike (Esox lucius): conserved synteny revealed between the salmonid sister group and the Neoteleostei.</title>
        <authorList>
            <person name="Rondeau E.B."/>
            <person name="Minkley D.R."/>
            <person name="Leong J.S."/>
            <person name="Messmer A.M."/>
            <person name="Jantzen J.R."/>
            <person name="von Schalburg K.R."/>
            <person name="Lemon C."/>
            <person name="Bird N.H."/>
            <person name="Koop B.F."/>
        </authorList>
    </citation>
    <scope>NUCLEOTIDE SEQUENCE</scope>
</reference>
<reference evidence="2" key="4">
    <citation type="submission" date="2025-09" db="UniProtKB">
        <authorList>
            <consortium name="Ensembl"/>
        </authorList>
    </citation>
    <scope>IDENTIFICATION</scope>
</reference>
<reference evidence="2" key="2">
    <citation type="submission" date="2020-02" db="EMBL/GenBank/DDBJ databases">
        <title>Esox lucius (northern pike) genome, fEsoLuc1, primary haplotype.</title>
        <authorList>
            <person name="Myers G."/>
            <person name="Karagic N."/>
            <person name="Meyer A."/>
            <person name="Pippel M."/>
            <person name="Reichard M."/>
            <person name="Winkler S."/>
            <person name="Tracey A."/>
            <person name="Sims Y."/>
            <person name="Howe K."/>
            <person name="Rhie A."/>
            <person name="Formenti G."/>
            <person name="Durbin R."/>
            <person name="Fedrigo O."/>
            <person name="Jarvis E.D."/>
        </authorList>
    </citation>
    <scope>NUCLEOTIDE SEQUENCE [LARGE SCALE GENOMIC DNA]</scope>
</reference>
<proteinExistence type="predicted"/>
<dbReference type="Proteomes" id="UP000265140">
    <property type="component" value="Chromosome 2"/>
</dbReference>
<gene>
    <name evidence="2" type="primary">SYTL1</name>
</gene>
<protein>
    <submittedName>
        <fullName evidence="2">Uncharacterized protein</fullName>
    </submittedName>
</protein>
<feature type="compositionally biased region" description="Basic and acidic residues" evidence="1">
    <location>
        <begin position="488"/>
        <end position="498"/>
    </location>
</feature>
<feature type="compositionally biased region" description="Basic and acidic residues" evidence="1">
    <location>
        <begin position="554"/>
        <end position="567"/>
    </location>
</feature>
<feature type="compositionally biased region" description="Polar residues" evidence="1">
    <location>
        <begin position="68"/>
        <end position="92"/>
    </location>
</feature>
<dbReference type="PANTHER" id="PTHR22145">
    <property type="entry name" value="SI:CH211-266K22.6"/>
    <property type="match status" value="1"/>
</dbReference>
<name>A0A3P8YC23_ESOLU</name>
<reference evidence="2" key="3">
    <citation type="submission" date="2025-08" db="UniProtKB">
        <authorList>
            <consortium name="Ensembl"/>
        </authorList>
    </citation>
    <scope>IDENTIFICATION</scope>
</reference>
<dbReference type="Bgee" id="ENSELUG00000014252">
    <property type="expression patterns" value="Expressed in muscle tissue and 6 other cell types or tissues"/>
</dbReference>
<dbReference type="Pfam" id="PF15344">
    <property type="entry name" value="FAM217"/>
    <property type="match status" value="1"/>
</dbReference>
<dbReference type="GeneTree" id="ENSGT00940000154543"/>
<dbReference type="InParanoid" id="A0A3P8YC23"/>
<feature type="compositionally biased region" description="Polar residues" evidence="1">
    <location>
        <begin position="472"/>
        <end position="485"/>
    </location>
</feature>
<feature type="region of interest" description="Disordered" evidence="1">
    <location>
        <begin position="65"/>
        <end position="212"/>
    </location>
</feature>
<evidence type="ECO:0000256" key="1">
    <source>
        <dbReference type="SAM" id="MobiDB-lite"/>
    </source>
</evidence>
<dbReference type="AlphaFoldDB" id="A0A3P8YC23"/>
<evidence type="ECO:0000313" key="3">
    <source>
        <dbReference type="Proteomes" id="UP000265140"/>
    </source>
</evidence>
<organism evidence="2 3">
    <name type="scientific">Esox lucius</name>
    <name type="common">Northern pike</name>
    <dbReference type="NCBI Taxonomy" id="8010"/>
    <lineage>
        <taxon>Eukaryota</taxon>
        <taxon>Metazoa</taxon>
        <taxon>Chordata</taxon>
        <taxon>Craniata</taxon>
        <taxon>Vertebrata</taxon>
        <taxon>Euteleostomi</taxon>
        <taxon>Actinopterygii</taxon>
        <taxon>Neopterygii</taxon>
        <taxon>Teleostei</taxon>
        <taxon>Protacanthopterygii</taxon>
        <taxon>Esociformes</taxon>
        <taxon>Esocidae</taxon>
        <taxon>Esox</taxon>
    </lineage>
</organism>
<feature type="region of interest" description="Disordered" evidence="1">
    <location>
        <begin position="435"/>
        <end position="499"/>
    </location>
</feature>
<keyword evidence="3" id="KW-1185">Reference proteome</keyword>
<dbReference type="PANTHER" id="PTHR22145:SF2">
    <property type="entry name" value="SI:CH211-266K22.6"/>
    <property type="match status" value="1"/>
</dbReference>
<feature type="region of interest" description="Disordered" evidence="1">
    <location>
        <begin position="539"/>
        <end position="582"/>
    </location>
</feature>
<feature type="compositionally biased region" description="Basic and acidic residues" evidence="1">
    <location>
        <begin position="108"/>
        <end position="135"/>
    </location>
</feature>
<feature type="compositionally biased region" description="Polar residues" evidence="1">
    <location>
        <begin position="539"/>
        <end position="552"/>
    </location>
</feature>